<evidence type="ECO:0000313" key="1">
    <source>
        <dbReference type="EMBL" id="SPC93177.1"/>
    </source>
</evidence>
<gene>
    <name evidence="1" type="ORF">FSB_LOCUS21059</name>
</gene>
<proteinExistence type="predicted"/>
<sequence>MGMDLVECFVICGCRCGCGLEGCVVASGGWIVVSGKRWITMGKTIGGPVEKAGLRGGGFLVDYGGGLICGLRPWCQMACGTPGGFLADLYRSRVNGDEDERWVTMVVG</sequence>
<dbReference type="AlphaFoldDB" id="A0A2N9FR30"/>
<reference evidence="1" key="1">
    <citation type="submission" date="2018-02" db="EMBL/GenBank/DDBJ databases">
        <authorList>
            <person name="Cohen D.B."/>
            <person name="Kent A.D."/>
        </authorList>
    </citation>
    <scope>NUCLEOTIDE SEQUENCE</scope>
</reference>
<organism evidence="1">
    <name type="scientific">Fagus sylvatica</name>
    <name type="common">Beechnut</name>
    <dbReference type="NCBI Taxonomy" id="28930"/>
    <lineage>
        <taxon>Eukaryota</taxon>
        <taxon>Viridiplantae</taxon>
        <taxon>Streptophyta</taxon>
        <taxon>Embryophyta</taxon>
        <taxon>Tracheophyta</taxon>
        <taxon>Spermatophyta</taxon>
        <taxon>Magnoliopsida</taxon>
        <taxon>eudicotyledons</taxon>
        <taxon>Gunneridae</taxon>
        <taxon>Pentapetalae</taxon>
        <taxon>rosids</taxon>
        <taxon>fabids</taxon>
        <taxon>Fagales</taxon>
        <taxon>Fagaceae</taxon>
        <taxon>Fagus</taxon>
    </lineage>
</organism>
<name>A0A2N9FR30_FAGSY</name>
<accession>A0A2N9FR30</accession>
<protein>
    <submittedName>
        <fullName evidence="1">Uncharacterized protein</fullName>
    </submittedName>
</protein>
<dbReference type="EMBL" id="OIVN01001369">
    <property type="protein sequence ID" value="SPC93177.1"/>
    <property type="molecule type" value="Genomic_DNA"/>
</dbReference>